<dbReference type="AlphaFoldDB" id="A0A6J4KH30"/>
<name>A0A6J4KH30_9CYAN</name>
<organism evidence="1">
    <name type="scientific">uncultured Leptolyngbya sp</name>
    <dbReference type="NCBI Taxonomy" id="332963"/>
    <lineage>
        <taxon>Bacteria</taxon>
        <taxon>Bacillati</taxon>
        <taxon>Cyanobacteriota</taxon>
        <taxon>Cyanophyceae</taxon>
        <taxon>Leptolyngbyales</taxon>
        <taxon>Leptolyngbyaceae</taxon>
        <taxon>Leptolyngbya group</taxon>
        <taxon>Leptolyngbya</taxon>
        <taxon>environmental samples</taxon>
    </lineage>
</organism>
<proteinExistence type="predicted"/>
<evidence type="ECO:0000313" key="1">
    <source>
        <dbReference type="EMBL" id="CAA9305879.1"/>
    </source>
</evidence>
<sequence>MAIACSLVRVASKRLNRSNKRLFASQTASIPRSYAIVPVAILPSTIPGLRNTVRFWAS</sequence>
<reference evidence="1" key="1">
    <citation type="submission" date="2020-02" db="EMBL/GenBank/DDBJ databases">
        <authorList>
            <person name="Meier V. D."/>
        </authorList>
    </citation>
    <scope>NUCLEOTIDE SEQUENCE</scope>
    <source>
        <strain evidence="1">AVDCRST_MAG94</strain>
    </source>
</reference>
<accession>A0A6J4KH30</accession>
<protein>
    <submittedName>
        <fullName evidence="1">Uncharacterized protein</fullName>
    </submittedName>
</protein>
<gene>
    <name evidence="1" type="ORF">AVDCRST_MAG94-671</name>
</gene>
<dbReference type="EMBL" id="CADCTY010000223">
    <property type="protein sequence ID" value="CAA9305879.1"/>
    <property type="molecule type" value="Genomic_DNA"/>
</dbReference>